<accession>A0ABP8VN05</accession>
<dbReference type="Pfam" id="PF17648">
    <property type="entry name" value="Luciferase"/>
    <property type="match status" value="1"/>
</dbReference>
<dbReference type="InterPro" id="IPR040841">
    <property type="entry name" value="Luciferase_dom"/>
</dbReference>
<dbReference type="EMBL" id="BAABLM010000001">
    <property type="protein sequence ID" value="GAA4668193.1"/>
    <property type="molecule type" value="Genomic_DNA"/>
</dbReference>
<evidence type="ECO:0000313" key="3">
    <source>
        <dbReference type="EMBL" id="GAA4668193.1"/>
    </source>
</evidence>
<sequence>MTTQTRPGSRPEVSTDGPQTQLTQMSSPEMWGRLVAAVFEIPATREGHSQVSPGSSRAAFLDDLPEELAPETSLAPGQRLEPVHLHGVHDTSLHLCIPPERGRELTELGWAEPHQYEDFGTEFLIYGPRDDAELDIVLGFVHESLAFARASRPAGS</sequence>
<feature type="region of interest" description="Disordered" evidence="1">
    <location>
        <begin position="1"/>
        <end position="27"/>
    </location>
</feature>
<dbReference type="PANTHER" id="PTHR38695:SF1">
    <property type="entry name" value="AMINO ACID PERMEASE_ SLC12A DOMAIN-CONTAINING PROTEIN"/>
    <property type="match status" value="1"/>
</dbReference>
<evidence type="ECO:0000313" key="4">
    <source>
        <dbReference type="Proteomes" id="UP001501295"/>
    </source>
</evidence>
<reference evidence="4" key="1">
    <citation type="journal article" date="2019" name="Int. J. Syst. Evol. Microbiol.">
        <title>The Global Catalogue of Microorganisms (GCM) 10K type strain sequencing project: providing services to taxonomists for standard genome sequencing and annotation.</title>
        <authorList>
            <consortium name="The Broad Institute Genomics Platform"/>
            <consortium name="The Broad Institute Genome Sequencing Center for Infectious Disease"/>
            <person name="Wu L."/>
            <person name="Ma J."/>
        </authorList>
    </citation>
    <scope>NUCLEOTIDE SEQUENCE [LARGE SCALE GENOMIC DNA]</scope>
    <source>
        <strain evidence="4">JCM 18956</strain>
    </source>
</reference>
<dbReference type="PANTHER" id="PTHR38695">
    <property type="entry name" value="AMINO ACID PERMEASE_ SLC12A DOMAIN-CONTAINING PROTEIN"/>
    <property type="match status" value="1"/>
</dbReference>
<feature type="domain" description="Luciferase" evidence="2">
    <location>
        <begin position="81"/>
        <end position="142"/>
    </location>
</feature>
<comment type="caution">
    <text evidence="3">The sequence shown here is derived from an EMBL/GenBank/DDBJ whole genome shotgun (WGS) entry which is preliminary data.</text>
</comment>
<proteinExistence type="predicted"/>
<dbReference type="InterPro" id="IPR048273">
    <property type="entry name" value="Luciferase"/>
</dbReference>
<gene>
    <name evidence="3" type="ORF">GCM10025780_08460</name>
</gene>
<organism evidence="3 4">
    <name type="scientific">Frondihabitans cladoniiphilus</name>
    <dbReference type="NCBI Taxonomy" id="715785"/>
    <lineage>
        <taxon>Bacteria</taxon>
        <taxon>Bacillati</taxon>
        <taxon>Actinomycetota</taxon>
        <taxon>Actinomycetes</taxon>
        <taxon>Micrococcales</taxon>
        <taxon>Microbacteriaceae</taxon>
        <taxon>Frondihabitans</taxon>
    </lineage>
</organism>
<feature type="compositionally biased region" description="Polar residues" evidence="1">
    <location>
        <begin position="16"/>
        <end position="27"/>
    </location>
</feature>
<name>A0ABP8VN05_9MICO</name>
<dbReference type="RefSeq" id="WP_345373538.1">
    <property type="nucleotide sequence ID" value="NZ_BAABLM010000001.1"/>
</dbReference>
<evidence type="ECO:0000256" key="1">
    <source>
        <dbReference type="SAM" id="MobiDB-lite"/>
    </source>
</evidence>
<keyword evidence="4" id="KW-1185">Reference proteome</keyword>
<protein>
    <recommendedName>
        <fullName evidence="2">Luciferase domain-containing protein</fullName>
    </recommendedName>
</protein>
<evidence type="ECO:0000259" key="2">
    <source>
        <dbReference type="Pfam" id="PF17648"/>
    </source>
</evidence>
<dbReference type="Proteomes" id="UP001501295">
    <property type="component" value="Unassembled WGS sequence"/>
</dbReference>